<feature type="transmembrane region" description="Helical" evidence="6">
    <location>
        <begin position="21"/>
        <end position="42"/>
    </location>
</feature>
<dbReference type="Proteomes" id="UP000246278">
    <property type="component" value="Unassembled WGS sequence"/>
</dbReference>
<gene>
    <name evidence="8" type="ORF">CR164_00630</name>
</gene>
<evidence type="ECO:0000256" key="4">
    <source>
        <dbReference type="ARBA" id="ARBA00022989"/>
    </source>
</evidence>
<feature type="transmembrane region" description="Helical" evidence="6">
    <location>
        <begin position="230"/>
        <end position="255"/>
    </location>
</feature>
<dbReference type="OrthoDB" id="9808686at2"/>
<name>A0A317T8R3_9CHLB</name>
<keyword evidence="2" id="KW-1003">Cell membrane</keyword>
<keyword evidence="9" id="KW-1185">Reference proteome</keyword>
<comment type="subcellular location">
    <subcellularLocation>
        <location evidence="1">Cell membrane</location>
        <topology evidence="1">Multi-pass membrane protein</topology>
    </subcellularLocation>
</comment>
<evidence type="ECO:0000256" key="3">
    <source>
        <dbReference type="ARBA" id="ARBA00022692"/>
    </source>
</evidence>
<dbReference type="RefSeq" id="WP_110021984.1">
    <property type="nucleotide sequence ID" value="NZ_PDNZ01000001.1"/>
</dbReference>
<keyword evidence="5 6" id="KW-0472">Membrane</keyword>
<accession>A0A317T8R3</accession>
<feature type="transmembrane region" description="Helical" evidence="6">
    <location>
        <begin position="186"/>
        <end position="210"/>
    </location>
</feature>
<dbReference type="GO" id="GO:0140359">
    <property type="term" value="F:ABC-type transporter activity"/>
    <property type="evidence" value="ECO:0007669"/>
    <property type="project" value="InterPro"/>
</dbReference>
<keyword evidence="3 6" id="KW-0812">Transmembrane</keyword>
<evidence type="ECO:0000256" key="2">
    <source>
        <dbReference type="ARBA" id="ARBA00022475"/>
    </source>
</evidence>
<dbReference type="Gene3D" id="3.40.1710.10">
    <property type="entry name" value="abc type-2 transporter like domain"/>
    <property type="match status" value="1"/>
</dbReference>
<organism evidence="8 9">
    <name type="scientific">Prosthecochloris marina</name>
    <dbReference type="NCBI Taxonomy" id="2017681"/>
    <lineage>
        <taxon>Bacteria</taxon>
        <taxon>Pseudomonadati</taxon>
        <taxon>Chlorobiota</taxon>
        <taxon>Chlorobiia</taxon>
        <taxon>Chlorobiales</taxon>
        <taxon>Chlorobiaceae</taxon>
        <taxon>Prosthecochloris</taxon>
    </lineage>
</organism>
<evidence type="ECO:0000256" key="1">
    <source>
        <dbReference type="ARBA" id="ARBA00004651"/>
    </source>
</evidence>
<evidence type="ECO:0000256" key="5">
    <source>
        <dbReference type="ARBA" id="ARBA00023136"/>
    </source>
</evidence>
<dbReference type="PANTHER" id="PTHR30294">
    <property type="entry name" value="MEMBRANE COMPONENT OF ABC TRANSPORTER YHHJ-RELATED"/>
    <property type="match status" value="1"/>
</dbReference>
<feature type="transmembrane region" description="Helical" evidence="6">
    <location>
        <begin position="298"/>
        <end position="317"/>
    </location>
</feature>
<feature type="transmembrane region" description="Helical" evidence="6">
    <location>
        <begin position="267"/>
        <end position="291"/>
    </location>
</feature>
<dbReference type="PANTHER" id="PTHR30294:SF47">
    <property type="entry name" value="INNER MEMBRANE TRANSPORT PERMEASE YHHJ"/>
    <property type="match status" value="1"/>
</dbReference>
<evidence type="ECO:0000259" key="7">
    <source>
        <dbReference type="Pfam" id="PF12698"/>
    </source>
</evidence>
<dbReference type="AlphaFoldDB" id="A0A317T8R3"/>
<reference evidence="9" key="1">
    <citation type="submission" date="2017-10" db="EMBL/GenBank/DDBJ databases">
        <authorList>
            <person name="Gaisin V.A."/>
            <person name="Rysina M.S."/>
            <person name="Grouzdev D.S."/>
        </authorList>
    </citation>
    <scope>NUCLEOTIDE SEQUENCE [LARGE SCALE GENOMIC DNA]</scope>
    <source>
        <strain evidence="9">V1</strain>
    </source>
</reference>
<comment type="caution">
    <text evidence="8">The sequence shown here is derived from an EMBL/GenBank/DDBJ whole genome shotgun (WGS) entry which is preliminary data.</text>
</comment>
<dbReference type="EMBL" id="PDNZ01000001">
    <property type="protein sequence ID" value="PWW83103.1"/>
    <property type="molecule type" value="Genomic_DNA"/>
</dbReference>
<dbReference type="InterPro" id="IPR051449">
    <property type="entry name" value="ABC-2_transporter_component"/>
</dbReference>
<feature type="transmembrane region" description="Helical" evidence="6">
    <location>
        <begin position="359"/>
        <end position="377"/>
    </location>
</feature>
<evidence type="ECO:0000256" key="6">
    <source>
        <dbReference type="SAM" id="Phobius"/>
    </source>
</evidence>
<proteinExistence type="predicted"/>
<sequence>MTRFLWFNRLRVMTRKELLQLGRDTALLLFIIYGFVFDVYLAGAGFTFELRNAPFVLLDNDRSEFSRELTGRFNEPIFRFVADVQGAEEAMGFLDRGKALAGLEIPQDFYESLREGRQTEVQINIDATNNVPALLFSGYAEQIISDYGFEAAGMYPKGFSGSDIPTLPQVDDQVRVWFNSNLKDSWFMAVIELFTIISILSIMLPAAAYVREKEKGTIEQLRVSPLSPMLIIMPKILSMTLVILGGTFVSIFFVIHPFFDMPLHGNLPVFFLVTALYAFATAGIGIAAASIVRTQGQVAMLVVLLVMPMLLLSGSWTPPEAMPDIARKIMIVSPLYHYFEAGLGIIFRDAGLGQIWHSILGLSAIGAIAFGFGLWHVKR</sequence>
<evidence type="ECO:0000313" key="8">
    <source>
        <dbReference type="EMBL" id="PWW83103.1"/>
    </source>
</evidence>
<dbReference type="GO" id="GO:0005886">
    <property type="term" value="C:plasma membrane"/>
    <property type="evidence" value="ECO:0007669"/>
    <property type="project" value="UniProtKB-SubCell"/>
</dbReference>
<feature type="domain" description="ABC-2 type transporter transmembrane" evidence="7">
    <location>
        <begin position="27"/>
        <end position="374"/>
    </location>
</feature>
<evidence type="ECO:0000313" key="9">
    <source>
        <dbReference type="Proteomes" id="UP000246278"/>
    </source>
</evidence>
<keyword evidence="4 6" id="KW-1133">Transmembrane helix</keyword>
<dbReference type="Pfam" id="PF12698">
    <property type="entry name" value="ABC2_membrane_3"/>
    <property type="match status" value="1"/>
</dbReference>
<dbReference type="InterPro" id="IPR013525">
    <property type="entry name" value="ABC2_TM"/>
</dbReference>
<protein>
    <submittedName>
        <fullName evidence="8">ABC transporter</fullName>
    </submittedName>
</protein>